<organism evidence="1 2">
    <name type="scientific">Tenacibaculum phage pT24</name>
    <dbReference type="NCBI Taxonomy" id="1880590"/>
    <lineage>
        <taxon>Viruses</taxon>
        <taxon>Duplodnaviria</taxon>
        <taxon>Heunggongvirae</taxon>
        <taxon>Uroviricota</taxon>
        <taxon>Caudoviricetes</taxon>
        <taxon>Kungbxnavirus</taxon>
        <taxon>Kungbxnavirus pT24</taxon>
    </lineage>
</organism>
<evidence type="ECO:0000313" key="1">
    <source>
        <dbReference type="EMBL" id="BAV39363.1"/>
    </source>
</evidence>
<protein>
    <submittedName>
        <fullName evidence="1">Baseplate wedge</fullName>
    </submittedName>
</protein>
<name>A0A1B4XX28_9CAUD</name>
<evidence type="ECO:0000313" key="2">
    <source>
        <dbReference type="Proteomes" id="UP000224877"/>
    </source>
</evidence>
<reference evidence="1 2" key="1">
    <citation type="submission" date="2016-07" db="EMBL/GenBank/DDBJ databases">
        <title>Characterization of three bacteriophages infecting bacteria isolated from shrimp culture pond water.</title>
        <authorList>
            <person name="Khoa H.V."/>
        </authorList>
    </citation>
    <scope>NUCLEOTIDE SEQUENCE [LARGE SCALE GENOMIC DNA]</scope>
</reference>
<keyword evidence="2" id="KW-1185">Reference proteome</keyword>
<accession>A0A1B4XX28</accession>
<gene>
    <name evidence="1" type="ORF">BPT24_243</name>
</gene>
<dbReference type="EMBL" id="LC168164">
    <property type="protein sequence ID" value="BAV39363.1"/>
    <property type="molecule type" value="Genomic_DNA"/>
</dbReference>
<dbReference type="Proteomes" id="UP000224877">
    <property type="component" value="Segment"/>
</dbReference>
<proteinExistence type="predicted"/>
<sequence>MPKVNLYFKDKFKFLKDAYTNIDSISASIREYIDKNIPNRFKSIANLFNLTIDVTKDVSTLHLLNQETAENELNIFTAQNEGNIRGIAQMTGHNPVLPISARGAVRMTLLNGDLKEFGRTVILSSDSIFRNVENGLTYILQNEIDTRIDTSKPYQFLQLIEGTRKSQTFVIDGNSNLVGNKLYTINLDDSEYIEHYDLKVYVNNELWSKNDSLKDMIVDEKAYLKRVGFGNQVDIIFGNGTSGKAVETGDVIRVEYLVTNGEAGNTTNDSTTFEIISGLRDIQGNGINAGQYVSIVKESGFDLGSDGEDSELTRAMTGYSSRALTFARPEYMKSYLSRLSILSHIDAWTDEDDLIFNLLALPKITLSSMREYLTLDESKFSLTETQKTSIKGMLDASRRDWVSTEFVFHNPVIKKYAMFVFIDNSIVYDKLDFKYKVEDVISEIMMKKTYGDVDKDTSNDLISRSDFVNALVDLPEINSVNIDIITEENESAKINGFYDKVETEIIGSSKKKITRRIVVSEDTDPNLGLSDIGDIITNKNETPILRGGFEVYQEGGATQLLPSNGVMIFLKENDQWVNL</sequence>